<evidence type="ECO:0000256" key="1">
    <source>
        <dbReference type="SAM" id="MobiDB-lite"/>
    </source>
</evidence>
<feature type="region of interest" description="Disordered" evidence="1">
    <location>
        <begin position="233"/>
        <end position="273"/>
    </location>
</feature>
<dbReference type="Proteomes" id="UP000054248">
    <property type="component" value="Unassembled WGS sequence"/>
</dbReference>
<sequence>MQIAAVFLLSPCAVLGITAHFQSASLRSGHGAQSPFSYAIATACLTIIVGIGHASTLVLDLNATTSGPRFRRQFSESQGLLTTLLTLLWVGVITTLCLKEGMEPVGGCRYVPLAGHVSSPQICIEFFIALGFAGGSTLALLAMYVAGTKLMARDAFVSRVWKWRQYRANKAKGRAAPPRRLVRRRAAPPPFGPTFQMVTIPAAGPQLQPSAAPPWGDAPPTYLDVEAMGGGDYEFRREASSDSMTEAATPPSSTLPSWMQPSTPEAPEQRPLL</sequence>
<dbReference type="AlphaFoldDB" id="A0A0C3QKD9"/>
<gene>
    <name evidence="4" type="ORF">M407DRAFT_18121</name>
</gene>
<feature type="signal peptide" evidence="3">
    <location>
        <begin position="1"/>
        <end position="16"/>
    </location>
</feature>
<evidence type="ECO:0000313" key="4">
    <source>
        <dbReference type="EMBL" id="KIO32965.1"/>
    </source>
</evidence>
<feature type="transmembrane region" description="Helical" evidence="2">
    <location>
        <begin position="79"/>
        <end position="96"/>
    </location>
</feature>
<keyword evidence="5" id="KW-1185">Reference proteome</keyword>
<reference evidence="4 5" key="1">
    <citation type="submission" date="2014-04" db="EMBL/GenBank/DDBJ databases">
        <authorList>
            <consortium name="DOE Joint Genome Institute"/>
            <person name="Kuo A."/>
            <person name="Girlanda M."/>
            <person name="Perotto S."/>
            <person name="Kohler A."/>
            <person name="Nagy L.G."/>
            <person name="Floudas D."/>
            <person name="Copeland A."/>
            <person name="Barry K.W."/>
            <person name="Cichocki N."/>
            <person name="Veneault-Fourrey C."/>
            <person name="LaButti K."/>
            <person name="Lindquist E.A."/>
            <person name="Lipzen A."/>
            <person name="Lundell T."/>
            <person name="Morin E."/>
            <person name="Murat C."/>
            <person name="Sun H."/>
            <person name="Tunlid A."/>
            <person name="Henrissat B."/>
            <person name="Grigoriev I.V."/>
            <person name="Hibbett D.S."/>
            <person name="Martin F."/>
            <person name="Nordberg H.P."/>
            <person name="Cantor M.N."/>
            <person name="Hua S.X."/>
        </authorList>
    </citation>
    <scope>NUCLEOTIDE SEQUENCE [LARGE SCALE GENOMIC DNA]</scope>
    <source>
        <strain evidence="4 5">MUT 4182</strain>
    </source>
</reference>
<feature type="transmembrane region" description="Helical" evidence="2">
    <location>
        <begin position="126"/>
        <end position="146"/>
    </location>
</feature>
<organism evidence="4 5">
    <name type="scientific">Tulasnella calospora MUT 4182</name>
    <dbReference type="NCBI Taxonomy" id="1051891"/>
    <lineage>
        <taxon>Eukaryota</taxon>
        <taxon>Fungi</taxon>
        <taxon>Dikarya</taxon>
        <taxon>Basidiomycota</taxon>
        <taxon>Agaricomycotina</taxon>
        <taxon>Agaricomycetes</taxon>
        <taxon>Cantharellales</taxon>
        <taxon>Tulasnellaceae</taxon>
        <taxon>Tulasnella</taxon>
    </lineage>
</organism>
<evidence type="ECO:0000256" key="2">
    <source>
        <dbReference type="SAM" id="Phobius"/>
    </source>
</evidence>
<name>A0A0C3QKD9_9AGAM</name>
<evidence type="ECO:0000256" key="3">
    <source>
        <dbReference type="SAM" id="SignalP"/>
    </source>
</evidence>
<keyword evidence="2" id="KW-0812">Transmembrane</keyword>
<feature type="chain" id="PRO_5002168621" description="MARVEL domain-containing protein" evidence="3">
    <location>
        <begin position="17"/>
        <end position="273"/>
    </location>
</feature>
<dbReference type="OrthoDB" id="3240954at2759"/>
<keyword evidence="2" id="KW-0472">Membrane</keyword>
<dbReference type="EMBL" id="KN822951">
    <property type="protein sequence ID" value="KIO32965.1"/>
    <property type="molecule type" value="Genomic_DNA"/>
</dbReference>
<proteinExistence type="predicted"/>
<reference evidence="5" key="2">
    <citation type="submission" date="2015-01" db="EMBL/GenBank/DDBJ databases">
        <title>Evolutionary Origins and Diversification of the Mycorrhizal Mutualists.</title>
        <authorList>
            <consortium name="DOE Joint Genome Institute"/>
            <consortium name="Mycorrhizal Genomics Consortium"/>
            <person name="Kohler A."/>
            <person name="Kuo A."/>
            <person name="Nagy L.G."/>
            <person name="Floudas D."/>
            <person name="Copeland A."/>
            <person name="Barry K.W."/>
            <person name="Cichocki N."/>
            <person name="Veneault-Fourrey C."/>
            <person name="LaButti K."/>
            <person name="Lindquist E.A."/>
            <person name="Lipzen A."/>
            <person name="Lundell T."/>
            <person name="Morin E."/>
            <person name="Murat C."/>
            <person name="Riley R."/>
            <person name="Ohm R."/>
            <person name="Sun H."/>
            <person name="Tunlid A."/>
            <person name="Henrissat B."/>
            <person name="Grigoriev I.V."/>
            <person name="Hibbett D.S."/>
            <person name="Martin F."/>
        </authorList>
    </citation>
    <scope>NUCLEOTIDE SEQUENCE [LARGE SCALE GENOMIC DNA]</scope>
    <source>
        <strain evidence="5">MUT 4182</strain>
    </source>
</reference>
<feature type="transmembrane region" description="Helical" evidence="2">
    <location>
        <begin position="35"/>
        <end position="59"/>
    </location>
</feature>
<evidence type="ECO:0000313" key="5">
    <source>
        <dbReference type="Proteomes" id="UP000054248"/>
    </source>
</evidence>
<feature type="compositionally biased region" description="Polar residues" evidence="1">
    <location>
        <begin position="241"/>
        <end position="263"/>
    </location>
</feature>
<protein>
    <recommendedName>
        <fullName evidence="6">MARVEL domain-containing protein</fullName>
    </recommendedName>
</protein>
<keyword evidence="2" id="KW-1133">Transmembrane helix</keyword>
<keyword evidence="3" id="KW-0732">Signal</keyword>
<dbReference type="HOGENOM" id="CLU_906706_0_0_1"/>
<evidence type="ECO:0008006" key="6">
    <source>
        <dbReference type="Google" id="ProtNLM"/>
    </source>
</evidence>
<accession>A0A0C3QKD9</accession>